<accession>A0A3Q3VXT4</accession>
<evidence type="ECO:0000256" key="4">
    <source>
        <dbReference type="ARBA" id="ARBA00023180"/>
    </source>
</evidence>
<keyword evidence="5" id="KW-1133">Transmembrane helix</keyword>
<dbReference type="SMART" id="SM00369">
    <property type="entry name" value="LRR_TYP"/>
    <property type="match status" value="3"/>
</dbReference>
<evidence type="ECO:0000256" key="2">
    <source>
        <dbReference type="ARBA" id="ARBA00022729"/>
    </source>
</evidence>
<reference evidence="6" key="2">
    <citation type="submission" date="2025-09" db="UniProtKB">
        <authorList>
            <consortium name="Ensembl"/>
        </authorList>
    </citation>
    <scope>IDENTIFICATION</scope>
</reference>
<dbReference type="STRING" id="94237.ENSMMOP00000003827"/>
<dbReference type="Ensembl" id="ENSMMOT00000003897.1">
    <property type="protein sequence ID" value="ENSMMOP00000003827.1"/>
    <property type="gene ID" value="ENSMMOG00000003062.1"/>
</dbReference>
<evidence type="ECO:0000256" key="1">
    <source>
        <dbReference type="ARBA" id="ARBA00022614"/>
    </source>
</evidence>
<dbReference type="InterPro" id="IPR001611">
    <property type="entry name" value="Leu-rich_rpt"/>
</dbReference>
<dbReference type="AlphaFoldDB" id="A0A3Q3VXT4"/>
<name>A0A3Q3VXT4_MOLML</name>
<evidence type="ECO:0000313" key="7">
    <source>
        <dbReference type="Proteomes" id="UP000261620"/>
    </source>
</evidence>
<keyword evidence="4" id="KW-0325">Glycoprotein</keyword>
<dbReference type="InterPro" id="IPR003591">
    <property type="entry name" value="Leu-rich_rpt_typical-subtyp"/>
</dbReference>
<feature type="transmembrane region" description="Helical" evidence="5">
    <location>
        <begin position="297"/>
        <end position="320"/>
    </location>
</feature>
<reference evidence="6" key="1">
    <citation type="submission" date="2025-08" db="UniProtKB">
        <authorList>
            <consortium name="Ensembl"/>
        </authorList>
    </citation>
    <scope>IDENTIFICATION</scope>
</reference>
<keyword evidence="3" id="KW-0677">Repeat</keyword>
<evidence type="ECO:0000256" key="5">
    <source>
        <dbReference type="SAM" id="Phobius"/>
    </source>
</evidence>
<dbReference type="Pfam" id="PF00560">
    <property type="entry name" value="LRR_1"/>
    <property type="match status" value="1"/>
</dbReference>
<proteinExistence type="predicted"/>
<dbReference type="InterPro" id="IPR032675">
    <property type="entry name" value="LRR_dom_sf"/>
</dbReference>
<dbReference type="SUPFAM" id="SSF52058">
    <property type="entry name" value="L domain-like"/>
    <property type="match status" value="1"/>
</dbReference>
<dbReference type="PANTHER" id="PTHR45842">
    <property type="entry name" value="SYNAPTIC ADHESION-LIKE MOLECULE SALM"/>
    <property type="match status" value="1"/>
</dbReference>
<dbReference type="Gene3D" id="3.80.10.10">
    <property type="entry name" value="Ribonuclease Inhibitor"/>
    <property type="match status" value="1"/>
</dbReference>
<dbReference type="PANTHER" id="PTHR45842:SF12">
    <property type="entry name" value="KEKKON 5, ISOFORM A"/>
    <property type="match status" value="1"/>
</dbReference>
<feature type="transmembrane region" description="Helical" evidence="5">
    <location>
        <begin position="257"/>
        <end position="276"/>
    </location>
</feature>
<evidence type="ECO:0008006" key="8">
    <source>
        <dbReference type="Google" id="ProtNLM"/>
    </source>
</evidence>
<keyword evidence="7" id="KW-1185">Reference proteome</keyword>
<dbReference type="PROSITE" id="PS51450">
    <property type="entry name" value="LRR"/>
    <property type="match status" value="1"/>
</dbReference>
<organism evidence="6 7">
    <name type="scientific">Mola mola</name>
    <name type="common">Ocean sunfish</name>
    <name type="synonym">Tetraodon mola</name>
    <dbReference type="NCBI Taxonomy" id="94237"/>
    <lineage>
        <taxon>Eukaryota</taxon>
        <taxon>Metazoa</taxon>
        <taxon>Chordata</taxon>
        <taxon>Craniata</taxon>
        <taxon>Vertebrata</taxon>
        <taxon>Euteleostomi</taxon>
        <taxon>Actinopterygii</taxon>
        <taxon>Neopterygii</taxon>
        <taxon>Teleostei</taxon>
        <taxon>Neoteleostei</taxon>
        <taxon>Acanthomorphata</taxon>
        <taxon>Eupercaria</taxon>
        <taxon>Tetraodontiformes</taxon>
        <taxon>Molidae</taxon>
        <taxon>Mola</taxon>
    </lineage>
</organism>
<evidence type="ECO:0000256" key="3">
    <source>
        <dbReference type="ARBA" id="ARBA00022737"/>
    </source>
</evidence>
<evidence type="ECO:0000313" key="6">
    <source>
        <dbReference type="Ensembl" id="ENSMMOP00000003827.1"/>
    </source>
</evidence>
<dbReference type="Proteomes" id="UP000261620">
    <property type="component" value="Unplaced"/>
</dbReference>
<keyword evidence="2" id="KW-0732">Signal</keyword>
<keyword evidence="5" id="KW-0472">Membrane</keyword>
<protein>
    <recommendedName>
        <fullName evidence="8">LRRCT domain-containing protein</fullName>
    </recommendedName>
</protein>
<keyword evidence="1" id="KW-0433">Leucine-rich repeat</keyword>
<dbReference type="Pfam" id="PF13855">
    <property type="entry name" value="LRR_8"/>
    <property type="match status" value="1"/>
</dbReference>
<dbReference type="InterPro" id="IPR050467">
    <property type="entry name" value="LRFN"/>
</dbReference>
<sequence>QRHRPPAVPPPHFLILAALATCESQHKDTSLCPDLCFCLFSATGEEVECSNNSRTHFPVQNLSPNTTRLSIQLSNLSSITADHLSAVPLLKYLQLYHNNLTSLSADLLKGVPNLHTLDLTGNRLVRLPPDIFSQASLSLTSLELSGNRLSGVPTALLHRLPNLNQLQSFPSGLLDDTLPSFQIVLSGNPWVCDERLEYLWRWLIVHYQNNTYPTELCYTEGILPTKVTDHIWCTTKCLQMVTPGISKEKFTAGFSELSIFLCGFAIEAMVISQVCFQKNTTAPNDMLFNPRRRKKKSVFFLQLPLFASNILTSALLNHYVNISLQ</sequence>
<keyword evidence="5" id="KW-0812">Transmembrane</keyword>